<name>A0A2T9YVH7_9FUNG</name>
<evidence type="ECO:0000256" key="1">
    <source>
        <dbReference type="ARBA" id="ARBA00002267"/>
    </source>
</evidence>
<dbReference type="EC" id="2.1.1.225" evidence="3 15"/>
<comment type="similarity">
    <text evidence="2 15">Belongs to the methyltransferase TRM13 family.</text>
</comment>
<evidence type="ECO:0000256" key="10">
    <source>
        <dbReference type="ARBA" id="ARBA00022771"/>
    </source>
</evidence>
<keyword evidence="18" id="KW-1185">Reference proteome</keyword>
<evidence type="ECO:0000256" key="9">
    <source>
        <dbReference type="ARBA" id="ARBA00022723"/>
    </source>
</evidence>
<evidence type="ECO:0000256" key="4">
    <source>
        <dbReference type="ARBA" id="ARBA00015883"/>
    </source>
</evidence>
<dbReference type="InterPro" id="IPR021721">
    <property type="entry name" value="Znf_CCCH-type_TRM13"/>
</dbReference>
<evidence type="ECO:0000259" key="16">
    <source>
        <dbReference type="PROSITE" id="PS51800"/>
    </source>
</evidence>
<dbReference type="InterPro" id="IPR022776">
    <property type="entry name" value="TRM13/UPF0224_CHHC_Znf_dom"/>
</dbReference>
<evidence type="ECO:0000256" key="6">
    <source>
        <dbReference type="ARBA" id="ARBA00022679"/>
    </source>
</evidence>
<evidence type="ECO:0000313" key="17">
    <source>
        <dbReference type="EMBL" id="PVU96350.1"/>
    </source>
</evidence>
<comment type="function">
    <text evidence="1 15">tRNA methylase which 2'-O-methylates cytidine(4) in tRNA(Pro) and tRNA(Gly)(GCC), and adenosine(4) in tRNA(His).</text>
</comment>
<dbReference type="Pfam" id="PF05253">
    <property type="entry name" value="zf-U11-48K"/>
    <property type="match status" value="1"/>
</dbReference>
<evidence type="ECO:0000256" key="13">
    <source>
        <dbReference type="ARBA" id="ARBA00048635"/>
    </source>
</evidence>
<keyword evidence="7 15" id="KW-0949">S-adenosyl-L-methionine</keyword>
<keyword evidence="5 15" id="KW-0489">Methyltransferase</keyword>
<accession>A0A2T9YVH7</accession>
<keyword evidence="6 15" id="KW-0808">Transferase</keyword>
<evidence type="ECO:0000256" key="3">
    <source>
        <dbReference type="ARBA" id="ARBA00012810"/>
    </source>
</evidence>
<proteinExistence type="inferred from homology"/>
<dbReference type="PANTHER" id="PTHR12998:SF0">
    <property type="entry name" value="TRNA:M(4)X MODIFICATION ENZYME TRM13 HOMOLOG"/>
    <property type="match status" value="1"/>
</dbReference>
<protein>
    <recommendedName>
        <fullName evidence="4 15">tRNA:m(4)X modification enzyme TRM13</fullName>
        <ecNumber evidence="3 15">2.1.1.225</ecNumber>
    </recommendedName>
</protein>
<dbReference type="PANTHER" id="PTHR12998">
    <property type="entry name" value="TRNA:M(4)X MODIFICATION ENZYME TRM13 HOMOLOG"/>
    <property type="match status" value="1"/>
</dbReference>
<dbReference type="PROSITE" id="PS51800">
    <property type="entry name" value="ZF_CHHC_U11_48K"/>
    <property type="match status" value="1"/>
</dbReference>
<keyword evidence="8 15" id="KW-0819">tRNA processing</keyword>
<keyword evidence="9 15" id="KW-0479">Metal-binding</keyword>
<dbReference type="AlphaFoldDB" id="A0A2T9YVH7"/>
<comment type="catalytic activity">
    <reaction evidence="12 15">
        <text>cytidine(4) in tRNA(Pro) + S-adenosyl-L-methionine = 2'-O-methylcytidine(4) in tRNA(Pro) + S-adenosyl-L-homocysteine + H(+)</text>
        <dbReference type="Rhea" id="RHEA:32767"/>
        <dbReference type="Rhea" id="RHEA-COMP:10397"/>
        <dbReference type="Rhea" id="RHEA-COMP:10398"/>
        <dbReference type="ChEBI" id="CHEBI:15378"/>
        <dbReference type="ChEBI" id="CHEBI:57856"/>
        <dbReference type="ChEBI" id="CHEBI:59789"/>
        <dbReference type="ChEBI" id="CHEBI:74495"/>
        <dbReference type="ChEBI" id="CHEBI:82748"/>
        <dbReference type="EC" id="2.1.1.225"/>
    </reaction>
</comment>
<feature type="domain" description="CHHC U11-48K-type" evidence="16">
    <location>
        <begin position="71"/>
        <end position="98"/>
    </location>
</feature>
<evidence type="ECO:0000256" key="2">
    <source>
        <dbReference type="ARBA" id="ARBA00005265"/>
    </source>
</evidence>
<evidence type="ECO:0000256" key="5">
    <source>
        <dbReference type="ARBA" id="ARBA00022603"/>
    </source>
</evidence>
<evidence type="ECO:0000256" key="12">
    <source>
        <dbReference type="ARBA" id="ARBA00048165"/>
    </source>
</evidence>
<dbReference type="GO" id="GO:0008270">
    <property type="term" value="F:zinc ion binding"/>
    <property type="evidence" value="ECO:0007669"/>
    <property type="project" value="UniProtKB-KW"/>
</dbReference>
<evidence type="ECO:0000256" key="11">
    <source>
        <dbReference type="ARBA" id="ARBA00022833"/>
    </source>
</evidence>
<evidence type="ECO:0000256" key="7">
    <source>
        <dbReference type="ARBA" id="ARBA00022691"/>
    </source>
</evidence>
<evidence type="ECO:0000256" key="15">
    <source>
        <dbReference type="RuleBase" id="RU367103"/>
    </source>
</evidence>
<comment type="catalytic activity">
    <reaction evidence="14 15">
        <text>adenosine(4) in tRNA(His) + S-adenosyl-L-methionine = 2'-O-methyladenosine(4) in tRNA(His) + S-adenosyl-L-homocysteine + H(+)</text>
        <dbReference type="Rhea" id="RHEA:43196"/>
        <dbReference type="Rhea" id="RHEA-COMP:10401"/>
        <dbReference type="Rhea" id="RHEA-COMP:10402"/>
        <dbReference type="ChEBI" id="CHEBI:15378"/>
        <dbReference type="ChEBI" id="CHEBI:57856"/>
        <dbReference type="ChEBI" id="CHEBI:59789"/>
        <dbReference type="ChEBI" id="CHEBI:74411"/>
        <dbReference type="ChEBI" id="CHEBI:74477"/>
        <dbReference type="EC" id="2.1.1.225"/>
    </reaction>
</comment>
<comment type="catalytic activity">
    <reaction evidence="13 15">
        <text>cytidine(4) in tRNA(Gly)(GCC) + S-adenosyl-L-methionine = 2'-O-methylcytidine(4) in tRNA(Gly)(GCC) + S-adenosyl-L-homocysteine + H(+)</text>
        <dbReference type="Rhea" id="RHEA:43192"/>
        <dbReference type="Rhea" id="RHEA-COMP:10399"/>
        <dbReference type="Rhea" id="RHEA-COMP:10400"/>
        <dbReference type="ChEBI" id="CHEBI:15378"/>
        <dbReference type="ChEBI" id="CHEBI:57856"/>
        <dbReference type="ChEBI" id="CHEBI:59789"/>
        <dbReference type="ChEBI" id="CHEBI:74495"/>
        <dbReference type="ChEBI" id="CHEBI:82748"/>
        <dbReference type="EC" id="2.1.1.225"/>
    </reaction>
</comment>
<dbReference type="GO" id="GO:0030488">
    <property type="term" value="P:tRNA methylation"/>
    <property type="evidence" value="ECO:0007669"/>
    <property type="project" value="InterPro"/>
</dbReference>
<keyword evidence="10 15" id="KW-0863">Zinc-finger</keyword>
<dbReference type="InterPro" id="IPR007871">
    <property type="entry name" value="Methyltransferase_TRM13"/>
</dbReference>
<evidence type="ECO:0000313" key="18">
    <source>
        <dbReference type="Proteomes" id="UP000245383"/>
    </source>
</evidence>
<gene>
    <name evidence="17" type="ORF">BB561_001241</name>
</gene>
<evidence type="ECO:0000256" key="14">
    <source>
        <dbReference type="ARBA" id="ARBA00049393"/>
    </source>
</evidence>
<dbReference type="OrthoDB" id="258806at2759"/>
<dbReference type="Pfam" id="PF05206">
    <property type="entry name" value="TRM13"/>
    <property type="match status" value="2"/>
</dbReference>
<dbReference type="STRING" id="133385.A0A2T9YVH7"/>
<dbReference type="Pfam" id="PF11722">
    <property type="entry name" value="zf-TRM13_CCCH"/>
    <property type="match status" value="1"/>
</dbReference>
<dbReference type="Proteomes" id="UP000245383">
    <property type="component" value="Unassembled WGS sequence"/>
</dbReference>
<dbReference type="InterPro" id="IPR039044">
    <property type="entry name" value="Trm13"/>
</dbReference>
<comment type="caution">
    <text evidence="17">The sequence shown here is derived from an EMBL/GenBank/DDBJ whole genome shotgun (WGS) entry which is preliminary data.</text>
</comment>
<sequence>MISEPKKNKRKEKPLMDFHCQFFVKHKNRFCRLIPKVGNPFCGEHAIQSAKTSESESSTQASCQTANKKVRVPCPYDTSHTVDLAKLEIHMKSKCNSRPKQTLEAYFLRDINMKVNQPTQETFLSSAIEKNDIISQTAKIMTGEGWSIGNAQLTVAPGELRYTSAFSALYGDLSNVIANKNNAAENLHESKELCDLPCNKKLKIADFSNSNNKPKSYLQSKLLFMDFNLLMEMVKNTVHTQIHQNKNSLNNDNISLMNFLSHGCQKEEFCNIDSFFNPEILSNDFNNQQECKKTNLKHTLQQSSLLGHLKKNNLLNPEYRYIEFGSGKGDLSKCVYEAMGEDSLKTKYILVDRKNFRKKWQGANQQQSINFGTNASTHSAVTEELKNSKIADSNGENKKLFDANTIRLQVDIRDLDLSGLSVLCKTPEGNQKNDISLADTTNDNNSKEYYPIVAYSKHLCGAATDLALNCLSNYEKKGGKVVGIVFALCCHHACKYSCYSNQDYLLRSLKASSTNPVSSINIHTPPESHSSLILEPQSKVTKVDRVDWDEELREYIKIISSLSSWATCGWKNSTMVESKVIDVAEPEDGNVKSITDKNDDHGVKSEVREILEQKYGKYMNLKATQEKVNVGKYCKRFFDFGRLEFVKSQLGMTESNLVIYTTSDISLENIALVAKR</sequence>
<keyword evidence="11 15" id="KW-0862">Zinc</keyword>
<reference evidence="17 18" key="1">
    <citation type="journal article" date="2018" name="MBio">
        <title>Comparative Genomics Reveals the Core Gene Toolbox for the Fungus-Insect Symbiosis.</title>
        <authorList>
            <person name="Wang Y."/>
            <person name="Stata M."/>
            <person name="Wang W."/>
            <person name="Stajich J.E."/>
            <person name="White M.M."/>
            <person name="Moncalvo J.M."/>
        </authorList>
    </citation>
    <scope>NUCLEOTIDE SEQUENCE [LARGE SCALE GENOMIC DNA]</scope>
    <source>
        <strain evidence="17 18">SWE-8-4</strain>
    </source>
</reference>
<dbReference type="GO" id="GO:0106050">
    <property type="term" value="F:tRNA 2'-O-methyltransferase activity"/>
    <property type="evidence" value="ECO:0007669"/>
    <property type="project" value="UniProtKB-UniRule"/>
</dbReference>
<evidence type="ECO:0000256" key="8">
    <source>
        <dbReference type="ARBA" id="ARBA00022694"/>
    </source>
</evidence>
<dbReference type="EMBL" id="MBFR01000035">
    <property type="protein sequence ID" value="PVU96350.1"/>
    <property type="molecule type" value="Genomic_DNA"/>
</dbReference>
<organism evidence="17 18">
    <name type="scientific">Smittium simulii</name>
    <dbReference type="NCBI Taxonomy" id="133385"/>
    <lineage>
        <taxon>Eukaryota</taxon>
        <taxon>Fungi</taxon>
        <taxon>Fungi incertae sedis</taxon>
        <taxon>Zoopagomycota</taxon>
        <taxon>Kickxellomycotina</taxon>
        <taxon>Harpellomycetes</taxon>
        <taxon>Harpellales</taxon>
        <taxon>Legeriomycetaceae</taxon>
        <taxon>Smittium</taxon>
    </lineage>
</organism>